<dbReference type="EMBL" id="KZ819937">
    <property type="protein sequence ID" value="PWN50388.1"/>
    <property type="molecule type" value="Genomic_DNA"/>
</dbReference>
<evidence type="ECO:0000313" key="1">
    <source>
        <dbReference type="EMBL" id="PWN50388.1"/>
    </source>
</evidence>
<evidence type="ECO:0000313" key="2">
    <source>
        <dbReference type="Proteomes" id="UP000245626"/>
    </source>
</evidence>
<sequence length="228" mass="25890">MAWPEWWLRSFPVKNSKKKKKKKEKKQRREVKGREGKGREGKEGIGTPGVVHTSGSRIKRKGKREDRIRSKAKKHEPVPRLPKPTHTHTKPTTPKKKQAPSQSPPTRTRIDPSKARWEGEKLELGAKETVTETGTERDKQERAESGGAFTRPPPPYISTSTWTPTTWWKPKNERKKGTAGRQALGLREGQERSDSHRTTNDSTIFYKCGSVPCPPPRSLSFPSRKTLG</sequence>
<organism evidence="1 2">
    <name type="scientific">Violaceomyces palustris</name>
    <dbReference type="NCBI Taxonomy" id="1673888"/>
    <lineage>
        <taxon>Eukaryota</taxon>
        <taxon>Fungi</taxon>
        <taxon>Dikarya</taxon>
        <taxon>Basidiomycota</taxon>
        <taxon>Ustilaginomycotina</taxon>
        <taxon>Ustilaginomycetes</taxon>
        <taxon>Violaceomycetales</taxon>
        <taxon>Violaceomycetaceae</taxon>
        <taxon>Violaceomyces</taxon>
    </lineage>
</organism>
<gene>
    <name evidence="1" type="ORF">IE53DRAFT_97916</name>
</gene>
<accession>A0ACD0NX25</accession>
<dbReference type="Proteomes" id="UP000245626">
    <property type="component" value="Unassembled WGS sequence"/>
</dbReference>
<name>A0ACD0NX25_9BASI</name>
<proteinExistence type="predicted"/>
<reference evidence="1 2" key="1">
    <citation type="journal article" date="2018" name="Mol. Biol. Evol.">
        <title>Broad Genomic Sampling Reveals a Smut Pathogenic Ancestry of the Fungal Clade Ustilaginomycotina.</title>
        <authorList>
            <person name="Kijpornyongpan T."/>
            <person name="Mondo S.J."/>
            <person name="Barry K."/>
            <person name="Sandor L."/>
            <person name="Lee J."/>
            <person name="Lipzen A."/>
            <person name="Pangilinan J."/>
            <person name="LaButti K."/>
            <person name="Hainaut M."/>
            <person name="Henrissat B."/>
            <person name="Grigoriev I.V."/>
            <person name="Spatafora J.W."/>
            <person name="Aime M.C."/>
        </authorList>
    </citation>
    <scope>NUCLEOTIDE SEQUENCE [LARGE SCALE GENOMIC DNA]</scope>
    <source>
        <strain evidence="1 2">SA 807</strain>
    </source>
</reference>
<protein>
    <submittedName>
        <fullName evidence="1">Uncharacterized protein</fullName>
    </submittedName>
</protein>
<keyword evidence="2" id="KW-1185">Reference proteome</keyword>